<dbReference type="Gramene" id="TVU47735">
    <property type="protein sequence ID" value="TVU47735"/>
    <property type="gene ID" value="EJB05_07344"/>
</dbReference>
<keyword evidence="2" id="KW-1185">Reference proteome</keyword>
<feature type="non-terminal residue" evidence="1">
    <location>
        <position position="1"/>
    </location>
</feature>
<accession>A0A5J9WIF0</accession>
<comment type="caution">
    <text evidence="1">The sequence shown here is derived from an EMBL/GenBank/DDBJ whole genome shotgun (WGS) entry which is preliminary data.</text>
</comment>
<gene>
    <name evidence="1" type="ORF">EJB05_07344</name>
</gene>
<evidence type="ECO:0000313" key="2">
    <source>
        <dbReference type="Proteomes" id="UP000324897"/>
    </source>
</evidence>
<name>A0A5J9WIF0_9POAL</name>
<reference evidence="1 2" key="1">
    <citation type="journal article" date="2019" name="Sci. Rep.">
        <title>A high-quality genome of Eragrostis curvula grass provides insights into Poaceae evolution and supports new strategies to enhance forage quality.</title>
        <authorList>
            <person name="Carballo J."/>
            <person name="Santos B.A.C.M."/>
            <person name="Zappacosta D."/>
            <person name="Garbus I."/>
            <person name="Selva J.P."/>
            <person name="Gallo C.A."/>
            <person name="Diaz A."/>
            <person name="Albertini E."/>
            <person name="Caccamo M."/>
            <person name="Echenique V."/>
        </authorList>
    </citation>
    <scope>NUCLEOTIDE SEQUENCE [LARGE SCALE GENOMIC DNA]</scope>
    <source>
        <strain evidence="2">cv. Victoria</strain>
        <tissue evidence="1">Leaf</tissue>
    </source>
</reference>
<dbReference type="EMBL" id="RWGY01000004">
    <property type="protein sequence ID" value="TVU47735.1"/>
    <property type="molecule type" value="Genomic_DNA"/>
</dbReference>
<dbReference type="Proteomes" id="UP000324897">
    <property type="component" value="Chromosome 5"/>
</dbReference>
<organism evidence="1 2">
    <name type="scientific">Eragrostis curvula</name>
    <name type="common">weeping love grass</name>
    <dbReference type="NCBI Taxonomy" id="38414"/>
    <lineage>
        <taxon>Eukaryota</taxon>
        <taxon>Viridiplantae</taxon>
        <taxon>Streptophyta</taxon>
        <taxon>Embryophyta</taxon>
        <taxon>Tracheophyta</taxon>
        <taxon>Spermatophyta</taxon>
        <taxon>Magnoliopsida</taxon>
        <taxon>Liliopsida</taxon>
        <taxon>Poales</taxon>
        <taxon>Poaceae</taxon>
        <taxon>PACMAD clade</taxon>
        <taxon>Chloridoideae</taxon>
        <taxon>Eragrostideae</taxon>
        <taxon>Eragrostidinae</taxon>
        <taxon>Eragrostis</taxon>
    </lineage>
</organism>
<sequence length="117" mass="12269">GDRVLHCRCNSGDGGVQLCLGLSTAAPVAASVTASSSRTACVLAPDIRISTARCAGHFRSLDGGSNCFVRLDGGGGFSWFSTVSRALVATFQSRGIGMVDRAKTNRRCRDSDMQIQL</sequence>
<protein>
    <submittedName>
        <fullName evidence="1">Uncharacterized protein</fullName>
    </submittedName>
</protein>
<dbReference type="AlphaFoldDB" id="A0A5J9WIF0"/>
<evidence type="ECO:0000313" key="1">
    <source>
        <dbReference type="EMBL" id="TVU47735.1"/>
    </source>
</evidence>
<proteinExistence type="predicted"/>